<dbReference type="GeneID" id="106819144"/>
<evidence type="ECO:0000256" key="1">
    <source>
        <dbReference type="SAM" id="MobiDB-lite"/>
    </source>
</evidence>
<evidence type="ECO:0000313" key="2">
    <source>
        <dbReference type="Proteomes" id="UP000695022"/>
    </source>
</evidence>
<keyword evidence="2" id="KW-1185">Reference proteome</keyword>
<evidence type="ECO:0000313" key="3">
    <source>
        <dbReference type="RefSeq" id="XP_014679286.1"/>
    </source>
</evidence>
<protein>
    <submittedName>
        <fullName evidence="3">Uncharacterized protein LOC106819144</fullName>
    </submittedName>
</protein>
<proteinExistence type="predicted"/>
<feature type="region of interest" description="Disordered" evidence="1">
    <location>
        <begin position="113"/>
        <end position="135"/>
    </location>
</feature>
<accession>A0ABM1F4B5</accession>
<dbReference type="Proteomes" id="UP000695022">
    <property type="component" value="Unplaced"/>
</dbReference>
<reference evidence="3" key="1">
    <citation type="submission" date="2025-08" db="UniProtKB">
        <authorList>
            <consortium name="RefSeq"/>
        </authorList>
    </citation>
    <scope>IDENTIFICATION</scope>
</reference>
<organism evidence="2 3">
    <name type="scientific">Priapulus caudatus</name>
    <name type="common">Priapulid worm</name>
    <dbReference type="NCBI Taxonomy" id="37621"/>
    <lineage>
        <taxon>Eukaryota</taxon>
        <taxon>Metazoa</taxon>
        <taxon>Ecdysozoa</taxon>
        <taxon>Scalidophora</taxon>
        <taxon>Priapulida</taxon>
        <taxon>Priapulimorpha</taxon>
        <taxon>Priapulimorphida</taxon>
        <taxon>Priapulidae</taxon>
        <taxon>Priapulus</taxon>
    </lineage>
</organism>
<sequence>MVSGCCCYQKRQAARRRELEHAQQQHVFRDATGCAVPAPNGKLFVLPSYEEVLSTHNTGAPPLYSALYDNVVQGPRDVGSLAIPSTSLSSDVDNATVQSVTEHQIEVSVDIRDDDDEHLPAYSSRVGSEDSLITA</sequence>
<name>A0ABM1F4B5_PRICU</name>
<gene>
    <name evidence="3" type="primary">LOC106819144</name>
</gene>
<dbReference type="RefSeq" id="XP_014679286.1">
    <property type="nucleotide sequence ID" value="XM_014823800.1"/>
</dbReference>